<dbReference type="EMBL" id="JAAXOT010000002">
    <property type="protein sequence ID" value="NKY55591.1"/>
    <property type="molecule type" value="Genomic_DNA"/>
</dbReference>
<name>A0A846YCQ2_9NOCA</name>
<dbReference type="Pfam" id="PF12833">
    <property type="entry name" value="HTH_18"/>
    <property type="match status" value="1"/>
</dbReference>
<accession>A0A846YCQ2</accession>
<dbReference type="GO" id="GO:0003700">
    <property type="term" value="F:DNA-binding transcription factor activity"/>
    <property type="evidence" value="ECO:0007669"/>
    <property type="project" value="InterPro"/>
</dbReference>
<evidence type="ECO:0000256" key="2">
    <source>
        <dbReference type="ARBA" id="ARBA00023125"/>
    </source>
</evidence>
<sequence length="249" mass="26664">MSSARYIDVATLRADGSGIHIHPPEVAATVMVRRIAGGRADIVVLGPRTAAVYDRTEPDVPPCAVARIRPGGLRPLLGGRSAADLVDRVVPLTELWGTRGAELARELGAMQADPPAVTLRLHDALADGLDGDFARHRELLDHAHHALAQAGGHANMAVLSRGLGISERHLRTVFTTEIGVPPKLFARLLRVRRVADLVRDGGLARLAGAAGYYDQAHMTTEFRRVMGVPPGAYAAGRFPPPRVCRSTTR</sequence>
<evidence type="ECO:0000313" key="6">
    <source>
        <dbReference type="Proteomes" id="UP000570678"/>
    </source>
</evidence>
<dbReference type="PROSITE" id="PS01124">
    <property type="entry name" value="HTH_ARAC_FAMILY_2"/>
    <property type="match status" value="1"/>
</dbReference>
<reference evidence="5 6" key="1">
    <citation type="submission" date="2020-04" db="EMBL/GenBank/DDBJ databases">
        <title>MicrobeNet Type strains.</title>
        <authorList>
            <person name="Nicholson A.C."/>
        </authorList>
    </citation>
    <scope>NUCLEOTIDE SEQUENCE [LARGE SCALE GENOMIC DNA]</scope>
    <source>
        <strain evidence="5 6">JCM 3332</strain>
    </source>
</reference>
<evidence type="ECO:0000256" key="3">
    <source>
        <dbReference type="ARBA" id="ARBA00023163"/>
    </source>
</evidence>
<dbReference type="SMART" id="SM00342">
    <property type="entry name" value="HTH_ARAC"/>
    <property type="match status" value="1"/>
</dbReference>
<keyword evidence="3" id="KW-0804">Transcription</keyword>
<protein>
    <submittedName>
        <fullName evidence="5">AraC family transcriptional regulator</fullName>
    </submittedName>
</protein>
<evidence type="ECO:0000313" key="5">
    <source>
        <dbReference type="EMBL" id="NKY55591.1"/>
    </source>
</evidence>
<dbReference type="PANTHER" id="PTHR46796:SF15">
    <property type="entry name" value="BLL1074 PROTEIN"/>
    <property type="match status" value="1"/>
</dbReference>
<evidence type="ECO:0000256" key="1">
    <source>
        <dbReference type="ARBA" id="ARBA00023015"/>
    </source>
</evidence>
<keyword evidence="1" id="KW-0805">Transcription regulation</keyword>
<evidence type="ECO:0000259" key="4">
    <source>
        <dbReference type="PROSITE" id="PS01124"/>
    </source>
</evidence>
<gene>
    <name evidence="5" type="ORF">HGA15_05320</name>
</gene>
<dbReference type="PANTHER" id="PTHR46796">
    <property type="entry name" value="HTH-TYPE TRANSCRIPTIONAL ACTIVATOR RHAS-RELATED"/>
    <property type="match status" value="1"/>
</dbReference>
<dbReference type="Proteomes" id="UP000570678">
    <property type="component" value="Unassembled WGS sequence"/>
</dbReference>
<proteinExistence type="predicted"/>
<feature type="domain" description="HTH araC/xylS-type" evidence="4">
    <location>
        <begin position="137"/>
        <end position="236"/>
    </location>
</feature>
<keyword evidence="2" id="KW-0238">DNA-binding</keyword>
<dbReference type="InterPro" id="IPR018060">
    <property type="entry name" value="HTH_AraC"/>
</dbReference>
<dbReference type="GO" id="GO:0043565">
    <property type="term" value="F:sequence-specific DNA binding"/>
    <property type="evidence" value="ECO:0007669"/>
    <property type="project" value="InterPro"/>
</dbReference>
<dbReference type="Gene3D" id="1.10.10.60">
    <property type="entry name" value="Homeodomain-like"/>
    <property type="match status" value="1"/>
</dbReference>
<organism evidence="5 6">
    <name type="scientific">Nocardia flavorosea</name>
    <dbReference type="NCBI Taxonomy" id="53429"/>
    <lineage>
        <taxon>Bacteria</taxon>
        <taxon>Bacillati</taxon>
        <taxon>Actinomycetota</taxon>
        <taxon>Actinomycetes</taxon>
        <taxon>Mycobacteriales</taxon>
        <taxon>Nocardiaceae</taxon>
        <taxon>Nocardia</taxon>
    </lineage>
</organism>
<comment type="caution">
    <text evidence="5">The sequence shown here is derived from an EMBL/GenBank/DDBJ whole genome shotgun (WGS) entry which is preliminary data.</text>
</comment>
<keyword evidence="6" id="KW-1185">Reference proteome</keyword>
<dbReference type="RefSeq" id="WP_062973403.1">
    <property type="nucleotide sequence ID" value="NZ_JAAXOT010000002.1"/>
</dbReference>
<dbReference type="InterPro" id="IPR050204">
    <property type="entry name" value="AraC_XylS_family_regulators"/>
</dbReference>
<dbReference type="AlphaFoldDB" id="A0A846YCQ2"/>